<dbReference type="PROSITE" id="PS50006">
    <property type="entry name" value="FHA_DOMAIN"/>
    <property type="match status" value="1"/>
</dbReference>
<sequence length="300" mass="33070">MAGEIVQGALIEDTMNQTAGIGHGVAHPRGDGGHLPHLHQTGEDGIHEKRSGARAGGQARRGRLVISSRMTAKVLHVRVGKLPTLQDPDTLQPQIPTNARSGVRADLVLHEIIRPNRETRTKDAFARDPAVIKPGDPLPADKEKPNYAPTGALARETNTVAGTATVLKYNEPPESRLPPASAPWRMYVFKGEQEVEKLDLYTRSCWLLGRERAVVDVPIEHPSCSKQHAVVQFRYVEKRGEYGDRKGGVKPYIIDLDSSNGTMLNGEKLDGRRYMELRTGDVLKFGESTRDYVLLLPPKS</sequence>
<evidence type="ECO:0000313" key="4">
    <source>
        <dbReference type="Proteomes" id="UP000664521"/>
    </source>
</evidence>
<name>A0A8H3FWU2_9LECA</name>
<dbReference type="Gene3D" id="2.60.200.20">
    <property type="match status" value="1"/>
</dbReference>
<accession>A0A8H3FWU2</accession>
<dbReference type="OrthoDB" id="444265at2759"/>
<dbReference type="PANTHER" id="PTHR23308">
    <property type="entry name" value="NUCLEAR INHIBITOR OF PROTEIN PHOSPHATASE-1"/>
    <property type="match status" value="1"/>
</dbReference>
<proteinExistence type="predicted"/>
<comment type="caution">
    <text evidence="3">The sequence shown here is derived from an EMBL/GenBank/DDBJ whole genome shotgun (WGS) entry which is preliminary data.</text>
</comment>
<dbReference type="InterPro" id="IPR000253">
    <property type="entry name" value="FHA_dom"/>
</dbReference>
<gene>
    <name evidence="3" type="ORF">HETSPECPRED_008314</name>
</gene>
<dbReference type="SUPFAM" id="SSF49879">
    <property type="entry name" value="SMAD/FHA domain"/>
    <property type="match status" value="1"/>
</dbReference>
<keyword evidence="4" id="KW-1185">Reference proteome</keyword>
<dbReference type="AlphaFoldDB" id="A0A8H3FWU2"/>
<reference evidence="3" key="1">
    <citation type="submission" date="2021-03" db="EMBL/GenBank/DDBJ databases">
        <authorList>
            <person name="Tagirdzhanova G."/>
        </authorList>
    </citation>
    <scope>NUCLEOTIDE SEQUENCE</scope>
</reference>
<evidence type="ECO:0000313" key="3">
    <source>
        <dbReference type="EMBL" id="CAF9932254.1"/>
    </source>
</evidence>
<protein>
    <recommendedName>
        <fullName evidence="2">FHA domain-containing protein</fullName>
    </recommendedName>
</protein>
<evidence type="ECO:0000256" key="1">
    <source>
        <dbReference type="SAM" id="MobiDB-lite"/>
    </source>
</evidence>
<dbReference type="Pfam" id="PF00498">
    <property type="entry name" value="FHA"/>
    <property type="match status" value="1"/>
</dbReference>
<organism evidence="3 4">
    <name type="scientific">Heterodermia speciosa</name>
    <dbReference type="NCBI Taxonomy" id="116794"/>
    <lineage>
        <taxon>Eukaryota</taxon>
        <taxon>Fungi</taxon>
        <taxon>Dikarya</taxon>
        <taxon>Ascomycota</taxon>
        <taxon>Pezizomycotina</taxon>
        <taxon>Lecanoromycetes</taxon>
        <taxon>OSLEUM clade</taxon>
        <taxon>Lecanoromycetidae</taxon>
        <taxon>Caliciales</taxon>
        <taxon>Physciaceae</taxon>
        <taxon>Heterodermia</taxon>
    </lineage>
</organism>
<dbReference type="InterPro" id="IPR050923">
    <property type="entry name" value="Cell_Proc_Reg/RNA_Proc"/>
</dbReference>
<feature type="domain" description="FHA" evidence="2">
    <location>
        <begin position="206"/>
        <end position="269"/>
    </location>
</feature>
<dbReference type="InterPro" id="IPR008984">
    <property type="entry name" value="SMAD_FHA_dom_sf"/>
</dbReference>
<feature type="region of interest" description="Disordered" evidence="1">
    <location>
        <begin position="129"/>
        <end position="149"/>
    </location>
</feature>
<dbReference type="Proteomes" id="UP000664521">
    <property type="component" value="Unassembled WGS sequence"/>
</dbReference>
<evidence type="ECO:0000259" key="2">
    <source>
        <dbReference type="PROSITE" id="PS50006"/>
    </source>
</evidence>
<dbReference type="SMART" id="SM00240">
    <property type="entry name" value="FHA"/>
    <property type="match status" value="1"/>
</dbReference>
<dbReference type="EMBL" id="CAJPDS010000062">
    <property type="protein sequence ID" value="CAF9932254.1"/>
    <property type="molecule type" value="Genomic_DNA"/>
</dbReference>